<dbReference type="SUPFAM" id="SSF51735">
    <property type="entry name" value="NAD(P)-binding Rossmann-fold domains"/>
    <property type="match status" value="1"/>
</dbReference>
<gene>
    <name evidence="3" type="ORF">AVDCRST_MAG56-3767</name>
</gene>
<name>A0A6J4JL78_9SPHI</name>
<evidence type="ECO:0000256" key="1">
    <source>
        <dbReference type="ARBA" id="ARBA00006484"/>
    </source>
</evidence>
<proteinExistence type="inferred from homology"/>
<dbReference type="InterPro" id="IPR020904">
    <property type="entry name" value="Sc_DH/Rdtase_CS"/>
</dbReference>
<keyword evidence="2 3" id="KW-0560">Oxidoreductase</keyword>
<dbReference type="FunFam" id="3.40.50.720:FF:000084">
    <property type="entry name" value="Short-chain dehydrogenase reductase"/>
    <property type="match status" value="1"/>
</dbReference>
<reference evidence="3" key="1">
    <citation type="submission" date="2020-02" db="EMBL/GenBank/DDBJ databases">
        <authorList>
            <person name="Meier V. D."/>
        </authorList>
    </citation>
    <scope>NUCLEOTIDE SEQUENCE</scope>
    <source>
        <strain evidence="3">AVDCRST_MAG56</strain>
    </source>
</reference>
<comment type="similarity">
    <text evidence="1">Belongs to the short-chain dehydrogenases/reductases (SDR) family.</text>
</comment>
<dbReference type="PANTHER" id="PTHR42760">
    <property type="entry name" value="SHORT-CHAIN DEHYDROGENASES/REDUCTASES FAMILY MEMBER"/>
    <property type="match status" value="1"/>
</dbReference>
<dbReference type="PRINTS" id="PR00081">
    <property type="entry name" value="GDHRDH"/>
</dbReference>
<dbReference type="NCBIfam" id="NF006132">
    <property type="entry name" value="PRK08277.1"/>
    <property type="match status" value="1"/>
</dbReference>
<sequence>MFNLNEKVIVVTGGTGILGAAFVKGISEAGGKVVILGRNAAEGEDRVRQLREAGGEALFVAADVLSETDLQSALSQTLQTYGRVDGLVNAAGGNIPEAVIGPGEDVFAMNLPALRKAFELNLFGTLLPTTVFGRAIAEGTGRGSIVNISSMAAQSAITRVLGYSMAKAAVDNFTRWMAVELANRYGDKVRMNAIAPGFFITHQNRRLLTQEDGSYTARGEAVIRNTPYQRFGQPEELTGTLLWLLSDASAFVTGEVVCVDGGFHVFSGV</sequence>
<dbReference type="InterPro" id="IPR002347">
    <property type="entry name" value="SDR_fam"/>
</dbReference>
<protein>
    <submittedName>
        <fullName evidence="3">D-mannonate oxidoreductase</fullName>
        <ecNumber evidence="3">1.1.1.57</ecNumber>
    </submittedName>
</protein>
<dbReference type="EMBL" id="CADCTQ010000317">
    <property type="protein sequence ID" value="CAA9281422.1"/>
    <property type="molecule type" value="Genomic_DNA"/>
</dbReference>
<dbReference type="PANTHER" id="PTHR42760:SF115">
    <property type="entry name" value="3-OXOACYL-[ACYL-CARRIER-PROTEIN] REDUCTASE FABG"/>
    <property type="match status" value="1"/>
</dbReference>
<evidence type="ECO:0000313" key="3">
    <source>
        <dbReference type="EMBL" id="CAA9281422.1"/>
    </source>
</evidence>
<dbReference type="GO" id="GO:0008866">
    <property type="term" value="F:fructuronate reductase activity"/>
    <property type="evidence" value="ECO:0007669"/>
    <property type="project" value="UniProtKB-EC"/>
</dbReference>
<dbReference type="Gene3D" id="3.40.50.720">
    <property type="entry name" value="NAD(P)-binding Rossmann-like Domain"/>
    <property type="match status" value="1"/>
</dbReference>
<organism evidence="3">
    <name type="scientific">uncultured Cytophagales bacterium</name>
    <dbReference type="NCBI Taxonomy" id="158755"/>
    <lineage>
        <taxon>Bacteria</taxon>
        <taxon>Pseudomonadati</taxon>
        <taxon>Bacteroidota</taxon>
        <taxon>Sphingobacteriia</taxon>
        <taxon>Sphingobacteriales</taxon>
        <taxon>environmental samples</taxon>
    </lineage>
</organism>
<dbReference type="EC" id="1.1.1.57" evidence="3"/>
<evidence type="ECO:0000256" key="2">
    <source>
        <dbReference type="ARBA" id="ARBA00023002"/>
    </source>
</evidence>
<dbReference type="PROSITE" id="PS00061">
    <property type="entry name" value="ADH_SHORT"/>
    <property type="match status" value="1"/>
</dbReference>
<accession>A0A6J4JL78</accession>
<dbReference type="InterPro" id="IPR036291">
    <property type="entry name" value="NAD(P)-bd_dom_sf"/>
</dbReference>
<dbReference type="AlphaFoldDB" id="A0A6J4JL78"/>
<dbReference type="Pfam" id="PF13561">
    <property type="entry name" value="adh_short_C2"/>
    <property type="match status" value="1"/>
</dbReference>
<dbReference type="PRINTS" id="PR00080">
    <property type="entry name" value="SDRFAMILY"/>
</dbReference>